<accession>A0A0L0CA72</accession>
<evidence type="ECO:0000256" key="1">
    <source>
        <dbReference type="SAM" id="SignalP"/>
    </source>
</evidence>
<sequence>MKLIKSILLIGCIVASAMAAAGHVNVQGSNDPGNHVVAAYGPYYNEQGKK</sequence>
<comment type="caution">
    <text evidence="2">The sequence shown here is derived from an EMBL/GenBank/DDBJ whole genome shotgun (WGS) entry which is preliminary data.</text>
</comment>
<proteinExistence type="predicted"/>
<dbReference type="Proteomes" id="UP000037069">
    <property type="component" value="Unassembled WGS sequence"/>
</dbReference>
<dbReference type="AlphaFoldDB" id="A0A0L0CA72"/>
<protein>
    <submittedName>
        <fullName evidence="2">Uncharacterized protein</fullName>
    </submittedName>
</protein>
<feature type="signal peptide" evidence="1">
    <location>
        <begin position="1"/>
        <end position="19"/>
    </location>
</feature>
<keyword evidence="3" id="KW-1185">Reference proteome</keyword>
<reference evidence="2 3" key="1">
    <citation type="journal article" date="2015" name="Nat. Commun.">
        <title>Lucilia cuprina genome unlocks parasitic fly biology to underpin future interventions.</title>
        <authorList>
            <person name="Anstead C.A."/>
            <person name="Korhonen P.K."/>
            <person name="Young N.D."/>
            <person name="Hall R.S."/>
            <person name="Jex A.R."/>
            <person name="Murali S.C."/>
            <person name="Hughes D.S."/>
            <person name="Lee S.F."/>
            <person name="Perry T."/>
            <person name="Stroehlein A.J."/>
            <person name="Ansell B.R."/>
            <person name="Breugelmans B."/>
            <person name="Hofmann A."/>
            <person name="Qu J."/>
            <person name="Dugan S."/>
            <person name="Lee S.L."/>
            <person name="Chao H."/>
            <person name="Dinh H."/>
            <person name="Han Y."/>
            <person name="Doddapaneni H.V."/>
            <person name="Worley K.C."/>
            <person name="Muzny D.M."/>
            <person name="Ioannidis P."/>
            <person name="Waterhouse R.M."/>
            <person name="Zdobnov E.M."/>
            <person name="James P.J."/>
            <person name="Bagnall N.H."/>
            <person name="Kotze A.C."/>
            <person name="Gibbs R.A."/>
            <person name="Richards S."/>
            <person name="Batterham P."/>
            <person name="Gasser R.B."/>
        </authorList>
    </citation>
    <scope>NUCLEOTIDE SEQUENCE [LARGE SCALE GENOMIC DNA]</scope>
    <source>
        <strain evidence="2 3">LS</strain>
        <tissue evidence="2">Full body</tissue>
    </source>
</reference>
<feature type="chain" id="PRO_5005536170" evidence="1">
    <location>
        <begin position="20"/>
        <end position="50"/>
    </location>
</feature>
<evidence type="ECO:0000313" key="3">
    <source>
        <dbReference type="Proteomes" id="UP000037069"/>
    </source>
</evidence>
<organism evidence="2 3">
    <name type="scientific">Lucilia cuprina</name>
    <name type="common">Green bottle fly</name>
    <name type="synonym">Australian sheep blowfly</name>
    <dbReference type="NCBI Taxonomy" id="7375"/>
    <lineage>
        <taxon>Eukaryota</taxon>
        <taxon>Metazoa</taxon>
        <taxon>Ecdysozoa</taxon>
        <taxon>Arthropoda</taxon>
        <taxon>Hexapoda</taxon>
        <taxon>Insecta</taxon>
        <taxon>Pterygota</taxon>
        <taxon>Neoptera</taxon>
        <taxon>Endopterygota</taxon>
        <taxon>Diptera</taxon>
        <taxon>Brachycera</taxon>
        <taxon>Muscomorpha</taxon>
        <taxon>Oestroidea</taxon>
        <taxon>Calliphoridae</taxon>
        <taxon>Luciliinae</taxon>
        <taxon>Lucilia</taxon>
    </lineage>
</organism>
<evidence type="ECO:0000313" key="2">
    <source>
        <dbReference type="EMBL" id="KNC29146.1"/>
    </source>
</evidence>
<name>A0A0L0CA72_LUCCU</name>
<gene>
    <name evidence="2" type="ORF">FF38_13624</name>
</gene>
<keyword evidence="1" id="KW-0732">Signal</keyword>
<dbReference type="EMBL" id="JRES01000685">
    <property type="protein sequence ID" value="KNC29146.1"/>
    <property type="molecule type" value="Genomic_DNA"/>
</dbReference>